<dbReference type="AlphaFoldDB" id="A0A2T7PBF7"/>
<dbReference type="OrthoDB" id="1934954at2759"/>
<evidence type="ECO:0000259" key="1">
    <source>
        <dbReference type="Pfam" id="PF00696"/>
    </source>
</evidence>
<dbReference type="EMBL" id="PZQS01000005">
    <property type="protein sequence ID" value="PVD30746.1"/>
    <property type="molecule type" value="Genomic_DNA"/>
</dbReference>
<organism evidence="2 3">
    <name type="scientific">Pomacea canaliculata</name>
    <name type="common">Golden apple snail</name>
    <dbReference type="NCBI Taxonomy" id="400727"/>
    <lineage>
        <taxon>Eukaryota</taxon>
        <taxon>Metazoa</taxon>
        <taxon>Spiralia</taxon>
        <taxon>Lophotrochozoa</taxon>
        <taxon>Mollusca</taxon>
        <taxon>Gastropoda</taxon>
        <taxon>Caenogastropoda</taxon>
        <taxon>Architaenioglossa</taxon>
        <taxon>Ampullarioidea</taxon>
        <taxon>Ampullariidae</taxon>
        <taxon>Pomacea</taxon>
    </lineage>
</organism>
<feature type="domain" description="Aspartate/glutamate/uridylate kinase" evidence="1">
    <location>
        <begin position="13"/>
        <end position="85"/>
    </location>
</feature>
<proteinExistence type="predicted"/>
<dbReference type="SUPFAM" id="SSF53633">
    <property type="entry name" value="Carbamate kinase-like"/>
    <property type="match status" value="1"/>
</dbReference>
<keyword evidence="3" id="KW-1185">Reference proteome</keyword>
<comment type="caution">
    <text evidence="2">The sequence shown here is derived from an EMBL/GenBank/DDBJ whole genome shotgun (WGS) entry which is preliminary data.</text>
</comment>
<dbReference type="Proteomes" id="UP000245119">
    <property type="component" value="Linkage Group LG5"/>
</dbReference>
<gene>
    <name evidence="2" type="ORF">C0Q70_10021</name>
</gene>
<evidence type="ECO:0000313" key="2">
    <source>
        <dbReference type="EMBL" id="PVD30746.1"/>
    </source>
</evidence>
<dbReference type="STRING" id="400727.A0A2T7PBF7"/>
<dbReference type="Gene3D" id="3.40.1160.10">
    <property type="entry name" value="Acetylglutamate kinase-like"/>
    <property type="match status" value="1"/>
</dbReference>
<dbReference type="InterPro" id="IPR036393">
    <property type="entry name" value="AceGlu_kinase-like_sf"/>
</dbReference>
<reference evidence="2 3" key="1">
    <citation type="submission" date="2018-04" db="EMBL/GenBank/DDBJ databases">
        <title>The genome of golden apple snail Pomacea canaliculata provides insight into stress tolerance and invasive adaptation.</title>
        <authorList>
            <person name="Liu C."/>
            <person name="Liu B."/>
            <person name="Ren Y."/>
            <person name="Zhang Y."/>
            <person name="Wang H."/>
            <person name="Li S."/>
            <person name="Jiang F."/>
            <person name="Yin L."/>
            <person name="Zhang G."/>
            <person name="Qian W."/>
            <person name="Fan W."/>
        </authorList>
    </citation>
    <scope>NUCLEOTIDE SEQUENCE [LARGE SCALE GENOMIC DNA]</scope>
    <source>
        <strain evidence="2">SZHN2017</strain>
        <tissue evidence="2">Muscle</tissue>
    </source>
</reference>
<sequence>MESDRKSTTLDLIVKFGGAAITDKSSLETLKPDQLDYGASIIEECYKLGQTVVVVHGAGYGVLGVCARVACSLRALSGLQEENNDSQPSKTTTHMCTH</sequence>
<evidence type="ECO:0000313" key="3">
    <source>
        <dbReference type="Proteomes" id="UP000245119"/>
    </source>
</evidence>
<accession>A0A2T7PBF7</accession>
<name>A0A2T7PBF7_POMCA</name>
<dbReference type="InterPro" id="IPR001048">
    <property type="entry name" value="Asp/Glu/Uridylate_kinase"/>
</dbReference>
<dbReference type="Pfam" id="PF00696">
    <property type="entry name" value="AA_kinase"/>
    <property type="match status" value="1"/>
</dbReference>
<protein>
    <recommendedName>
        <fullName evidence="1">Aspartate/glutamate/uridylate kinase domain-containing protein</fullName>
    </recommendedName>
</protein>